<dbReference type="Pfam" id="PF00430">
    <property type="entry name" value="ATP-synt_B"/>
    <property type="match status" value="1"/>
</dbReference>
<evidence type="ECO:0000256" key="12">
    <source>
        <dbReference type="ARBA" id="ARBA00037847"/>
    </source>
</evidence>
<dbReference type="NCBIfam" id="NF009988">
    <property type="entry name" value="PRK13454.1"/>
    <property type="match status" value="1"/>
</dbReference>
<evidence type="ECO:0000256" key="2">
    <source>
        <dbReference type="ARBA" id="ARBA00022448"/>
    </source>
</evidence>
<evidence type="ECO:0000256" key="7">
    <source>
        <dbReference type="ARBA" id="ARBA00023065"/>
    </source>
</evidence>
<comment type="subunit">
    <text evidence="13">F-type ATPases have 2 components, F(1) - the catalytic core - and F(0) - the membrane proton channel. F(1) has five subunits: alpha(3), beta(3), gamma(1), delta(1), epsilon(1). F(0) has three main subunits: a(1), b(2) and c(10-14). The alpha and beta chains form an alternating ring which encloses part of the gamma chain. F(1) is attached to F(0) by a central stalk formed by the gamma and epsilon chains, while a peripheral stalk is formed by the delta and b chains.</text>
</comment>
<dbReference type="Proteomes" id="UP000474758">
    <property type="component" value="Unassembled WGS sequence"/>
</dbReference>
<evidence type="ECO:0000256" key="5">
    <source>
        <dbReference type="ARBA" id="ARBA00022781"/>
    </source>
</evidence>
<dbReference type="PANTHER" id="PTHR33445">
    <property type="entry name" value="ATP SYNTHASE SUBUNIT B', CHLOROPLASTIC"/>
    <property type="match status" value="1"/>
</dbReference>
<evidence type="ECO:0000313" key="15">
    <source>
        <dbReference type="EMBL" id="NGQ93340.1"/>
    </source>
</evidence>
<dbReference type="GO" id="GO:0045259">
    <property type="term" value="C:proton-transporting ATP synthase complex"/>
    <property type="evidence" value="ECO:0007669"/>
    <property type="project" value="UniProtKB-KW"/>
</dbReference>
<keyword evidence="16" id="KW-1185">Reference proteome</keyword>
<organism evidence="15 16">
    <name type="scientific">Paragemmobacter kunshanensis</name>
    <dbReference type="NCBI Taxonomy" id="2583234"/>
    <lineage>
        <taxon>Bacteria</taxon>
        <taxon>Pseudomonadati</taxon>
        <taxon>Pseudomonadota</taxon>
        <taxon>Alphaproteobacteria</taxon>
        <taxon>Rhodobacterales</taxon>
        <taxon>Paracoccaceae</taxon>
        <taxon>Paragemmobacter</taxon>
    </lineage>
</organism>
<evidence type="ECO:0000256" key="10">
    <source>
        <dbReference type="ARBA" id="ARBA00025198"/>
    </source>
</evidence>
<keyword evidence="4 13" id="KW-0812">Transmembrane</keyword>
<dbReference type="PANTHER" id="PTHR33445:SF1">
    <property type="entry name" value="ATP SYNTHASE SUBUNIT B"/>
    <property type="match status" value="1"/>
</dbReference>
<reference evidence="15 16" key="1">
    <citation type="submission" date="2020-02" db="EMBL/GenBank/DDBJ databases">
        <title>Rhodobacter translucens sp. nov., a novel bacterium isolated from activated sludge.</title>
        <authorList>
            <person name="Liu J."/>
        </authorList>
    </citation>
    <scope>NUCLEOTIDE SEQUENCE [LARGE SCALE GENOMIC DNA]</scope>
    <source>
        <strain evidence="15 16">HX-7-19</strain>
    </source>
</reference>
<sequence length="188" mass="19470">MATESTADAAHGAADIGACVNDAGSAIGMPQLCVDWMPNQIFWLVVTLVVIYFVLSRIALPRIGGVLAERKGTITNDLAAAEELKAKAVEAEKAYQDALARARTEAAKIVAEARAEIQKDLDAATARADAEIAAKAAESEKRIGEIRAGALDAVTEVAKDTAKELVAALGGKADARSVTAAVTARLKG</sequence>
<dbReference type="HAMAP" id="MF_01398">
    <property type="entry name" value="ATP_synth_b_bprime"/>
    <property type="match status" value="1"/>
</dbReference>
<comment type="function">
    <text evidence="10 13">F(1)F(0) ATP synthase produces ATP from ADP in the presence of a proton or sodium gradient. F-type ATPases consist of two structural domains, F(1) containing the extramembraneous catalytic core and F(0) containing the membrane proton channel, linked together by a central stalk and a peripheral stalk. During catalysis, ATP synthesis in the catalytic domain of F(1) is coupled via a rotary mechanism of the central stalk subunits to proton translocation.</text>
</comment>
<keyword evidence="3 13" id="KW-0138">CF(0)</keyword>
<evidence type="ECO:0000313" key="16">
    <source>
        <dbReference type="Proteomes" id="UP000474758"/>
    </source>
</evidence>
<comment type="subcellular location">
    <subcellularLocation>
        <location evidence="13">Cell membrane</location>
        <topology evidence="13">Single-pass membrane protein</topology>
    </subcellularLocation>
    <subcellularLocation>
        <location evidence="12">Endomembrane system</location>
        <topology evidence="12">Single-pass membrane protein</topology>
    </subcellularLocation>
</comment>
<dbReference type="GO" id="GO:0046961">
    <property type="term" value="F:proton-transporting ATPase activity, rotational mechanism"/>
    <property type="evidence" value="ECO:0007669"/>
    <property type="project" value="TreeGrafter"/>
</dbReference>
<dbReference type="AlphaFoldDB" id="A0A6M1TYM6"/>
<comment type="similarity">
    <text evidence="1 13 14">Belongs to the ATPase B chain family.</text>
</comment>
<evidence type="ECO:0000256" key="6">
    <source>
        <dbReference type="ARBA" id="ARBA00022989"/>
    </source>
</evidence>
<accession>A0A6M1TYM6</accession>
<evidence type="ECO:0000256" key="8">
    <source>
        <dbReference type="ARBA" id="ARBA00023136"/>
    </source>
</evidence>
<dbReference type="GO" id="GO:0005886">
    <property type="term" value="C:plasma membrane"/>
    <property type="evidence" value="ECO:0007669"/>
    <property type="project" value="UniProtKB-SubCell"/>
</dbReference>
<dbReference type="Gene3D" id="6.10.250.1580">
    <property type="match status" value="1"/>
</dbReference>
<comment type="caution">
    <text evidence="15">The sequence shown here is derived from an EMBL/GenBank/DDBJ whole genome shotgun (WGS) entry which is preliminary data.</text>
</comment>
<evidence type="ECO:0000256" key="4">
    <source>
        <dbReference type="ARBA" id="ARBA00022692"/>
    </source>
</evidence>
<dbReference type="RefSeq" id="WP_165054332.1">
    <property type="nucleotide sequence ID" value="NZ_JAALFE010000045.1"/>
</dbReference>
<dbReference type="InterPro" id="IPR002146">
    <property type="entry name" value="ATP_synth_b/b'su_bac/chlpt"/>
</dbReference>
<evidence type="ECO:0000256" key="13">
    <source>
        <dbReference type="HAMAP-Rule" id="MF_01398"/>
    </source>
</evidence>
<evidence type="ECO:0000256" key="11">
    <source>
        <dbReference type="ARBA" id="ARBA00025614"/>
    </source>
</evidence>
<evidence type="ECO:0000256" key="1">
    <source>
        <dbReference type="ARBA" id="ARBA00005513"/>
    </source>
</evidence>
<keyword evidence="9 13" id="KW-0066">ATP synthesis</keyword>
<protein>
    <recommendedName>
        <fullName evidence="13">ATP synthase subunit b</fullName>
    </recommendedName>
    <alternativeName>
        <fullName evidence="13">ATP synthase F(0) sector subunit b</fullName>
    </alternativeName>
    <alternativeName>
        <fullName evidence="13">ATPase subunit I</fullName>
    </alternativeName>
    <alternativeName>
        <fullName evidence="13">F-type ATPase subunit b</fullName>
        <shortName evidence="13">F-ATPase subunit b</shortName>
    </alternativeName>
</protein>
<name>A0A6M1TYM6_9RHOB</name>
<keyword evidence="5 13" id="KW-0375">Hydrogen ion transport</keyword>
<dbReference type="EMBL" id="JAALFE010000045">
    <property type="protein sequence ID" value="NGQ93340.1"/>
    <property type="molecule type" value="Genomic_DNA"/>
</dbReference>
<evidence type="ECO:0000256" key="14">
    <source>
        <dbReference type="RuleBase" id="RU003848"/>
    </source>
</evidence>
<feature type="transmembrane region" description="Helical" evidence="13">
    <location>
        <begin position="41"/>
        <end position="60"/>
    </location>
</feature>
<keyword evidence="8 13" id="KW-0472">Membrane</keyword>
<dbReference type="GO" id="GO:0012505">
    <property type="term" value="C:endomembrane system"/>
    <property type="evidence" value="ECO:0007669"/>
    <property type="project" value="UniProtKB-SubCell"/>
</dbReference>
<gene>
    <name evidence="13" type="primary">atpF</name>
    <name evidence="15" type="ORF">G5V65_20850</name>
</gene>
<evidence type="ECO:0000256" key="3">
    <source>
        <dbReference type="ARBA" id="ARBA00022547"/>
    </source>
</evidence>
<dbReference type="GO" id="GO:0046933">
    <property type="term" value="F:proton-transporting ATP synthase activity, rotational mechanism"/>
    <property type="evidence" value="ECO:0007669"/>
    <property type="project" value="UniProtKB-UniRule"/>
</dbReference>
<dbReference type="InterPro" id="IPR050059">
    <property type="entry name" value="ATP_synthase_B_chain"/>
</dbReference>
<keyword evidence="7 13" id="KW-0406">Ion transport</keyword>
<evidence type="ECO:0000256" key="9">
    <source>
        <dbReference type="ARBA" id="ARBA00023310"/>
    </source>
</evidence>
<comment type="function">
    <text evidence="11">Component of the F(0) channel, it forms part of the peripheral stalk, linking F(1) to F(0). The b'-subunit is a diverged and duplicated form of b found in plants and photosynthetic bacteria.</text>
</comment>
<proteinExistence type="inferred from homology"/>
<dbReference type="CDD" id="cd06503">
    <property type="entry name" value="ATP-synt_Fo_b"/>
    <property type="match status" value="1"/>
</dbReference>
<keyword evidence="2 13" id="KW-0813">Transport</keyword>
<keyword evidence="6 13" id="KW-1133">Transmembrane helix</keyword>
<keyword evidence="13" id="KW-1003">Cell membrane</keyword>